<dbReference type="GO" id="GO:0016887">
    <property type="term" value="F:ATP hydrolysis activity"/>
    <property type="evidence" value="ECO:0007669"/>
    <property type="project" value="TreeGrafter"/>
</dbReference>
<dbReference type="Pfam" id="PF01656">
    <property type="entry name" value="CbiA"/>
    <property type="match status" value="1"/>
</dbReference>
<dbReference type="GO" id="GO:0005829">
    <property type="term" value="C:cytosol"/>
    <property type="evidence" value="ECO:0007669"/>
    <property type="project" value="TreeGrafter"/>
</dbReference>
<evidence type="ECO:0000259" key="1">
    <source>
        <dbReference type="Pfam" id="PF01656"/>
    </source>
</evidence>
<dbReference type="InterPro" id="IPR027417">
    <property type="entry name" value="P-loop_NTPase"/>
</dbReference>
<comment type="caution">
    <text evidence="2">The sequence shown here is derived from an EMBL/GenBank/DDBJ whole genome shotgun (WGS) entry which is preliminary data.</text>
</comment>
<dbReference type="AlphaFoldDB" id="A0AA43RIJ3"/>
<evidence type="ECO:0000313" key="2">
    <source>
        <dbReference type="EMBL" id="MDO4842365.1"/>
    </source>
</evidence>
<name>A0AA43RIJ3_9ACTN</name>
<dbReference type="GO" id="GO:0051782">
    <property type="term" value="P:negative regulation of cell division"/>
    <property type="evidence" value="ECO:0007669"/>
    <property type="project" value="TreeGrafter"/>
</dbReference>
<dbReference type="Gene3D" id="3.40.50.300">
    <property type="entry name" value="P-loop containing nucleotide triphosphate hydrolases"/>
    <property type="match status" value="1"/>
</dbReference>
<feature type="domain" description="CobQ/CobB/MinD/ParA nucleotide binding" evidence="1">
    <location>
        <begin position="158"/>
        <end position="195"/>
    </location>
</feature>
<gene>
    <name evidence="2" type="ORF">Q3982_06800</name>
</gene>
<organism evidence="2 3">
    <name type="scientific">Phoenicibacter congonensis</name>
    <dbReference type="NCBI Taxonomy" id="1944646"/>
    <lineage>
        <taxon>Bacteria</taxon>
        <taxon>Bacillati</taxon>
        <taxon>Actinomycetota</taxon>
        <taxon>Coriobacteriia</taxon>
        <taxon>Eggerthellales</taxon>
        <taxon>Eggerthellaceae</taxon>
        <taxon>Phoenicibacter</taxon>
    </lineage>
</organism>
<dbReference type="PANTHER" id="PTHR43384">
    <property type="entry name" value="SEPTUM SITE-DETERMINING PROTEIN MIND HOMOLOG, CHLOROPLASTIC-RELATED"/>
    <property type="match status" value="1"/>
</dbReference>
<evidence type="ECO:0000313" key="3">
    <source>
        <dbReference type="Proteomes" id="UP001168575"/>
    </source>
</evidence>
<dbReference type="InterPro" id="IPR002586">
    <property type="entry name" value="CobQ/CobB/MinD/ParA_Nub-bd_dom"/>
</dbReference>
<keyword evidence="3" id="KW-1185">Reference proteome</keyword>
<dbReference type="PANTHER" id="PTHR43384:SF13">
    <property type="entry name" value="SLR0110 PROTEIN"/>
    <property type="match status" value="1"/>
</dbReference>
<dbReference type="GO" id="GO:0009898">
    <property type="term" value="C:cytoplasmic side of plasma membrane"/>
    <property type="evidence" value="ECO:0007669"/>
    <property type="project" value="TreeGrafter"/>
</dbReference>
<reference evidence="2" key="1">
    <citation type="submission" date="2023-07" db="EMBL/GenBank/DDBJ databases">
        <title>Between Cages and Wild: Unraveling the Impact of Captivity on Animal Microbiomes and Antimicrobial Resistance.</title>
        <authorList>
            <person name="Schmartz G.P."/>
            <person name="Rehner J."/>
            <person name="Schuff M.J."/>
            <person name="Becker S.L."/>
            <person name="Kravczyk M."/>
            <person name="Gurevich A."/>
            <person name="Francke R."/>
            <person name="Mueller R."/>
            <person name="Keller V."/>
            <person name="Keller A."/>
        </authorList>
    </citation>
    <scope>NUCLEOTIDE SEQUENCE</scope>
    <source>
        <strain evidence="2">S12M_St_49</strain>
    </source>
</reference>
<accession>A0AA43RIJ3</accession>
<dbReference type="SUPFAM" id="SSF52540">
    <property type="entry name" value="P-loop containing nucleoside triphosphate hydrolases"/>
    <property type="match status" value="1"/>
</dbReference>
<dbReference type="InterPro" id="IPR050625">
    <property type="entry name" value="ParA/MinD_ATPase"/>
</dbReference>
<sequence>MESLICIDSACLRNPVEFGLPADLLDAEVRRVATLGDDARNMAKELAEGSLVVVISSDDVDAINLAGMLKAENPHLRVWLVTNEISGSMQSRMDACKIDKLVLSQDLDLALRDASDTFSTDPVEFDDYEIYEEETPTSLAKNAPGKIQKSNANCWVCSIFSGSGGAGKSCVSAVMAQLLADVGFKTLLIDADFQFGDLAFCFRFSSPVAFDSVFSSAGVNVEALEKSDSNLVVLAAPTRLESCELGAKNLEKLIEVAAASFDAIIVNTGSNWGDCHATLLRISSCSLFIVDQRVSSVRGCLHAVELAERLNVPTSSFKFALNRCKRRSTISPADAMASLKCDDLSEFKEGTLDIEEKMCCACVDDLIKHKNPFAMSVFEFLEKNCPLNSEASTSKAKISRRKK</sequence>
<protein>
    <submittedName>
        <fullName evidence="2">AAA family ATPase</fullName>
    </submittedName>
</protein>
<dbReference type="GO" id="GO:0005524">
    <property type="term" value="F:ATP binding"/>
    <property type="evidence" value="ECO:0007669"/>
    <property type="project" value="TreeGrafter"/>
</dbReference>
<dbReference type="Proteomes" id="UP001168575">
    <property type="component" value="Unassembled WGS sequence"/>
</dbReference>
<dbReference type="EMBL" id="JAUMVS010000150">
    <property type="protein sequence ID" value="MDO4842365.1"/>
    <property type="molecule type" value="Genomic_DNA"/>
</dbReference>
<proteinExistence type="predicted"/>